<dbReference type="PANTHER" id="PTHR12873">
    <property type="entry name" value="T7-LIKE MITOCHONDRIAL DNA HELICASE"/>
    <property type="match status" value="1"/>
</dbReference>
<dbReference type="Pfam" id="PF13662">
    <property type="entry name" value="Toprim_4"/>
    <property type="match status" value="1"/>
</dbReference>
<sequence length="586" mass="66585">MSKDWTDFGITIPQGKTGEVATTCPQCSPHRKKQNVKCLSVNVDKGVWHCNHCDWRGTLKSGAEERSNPYAWTPKTYRKPEYRPEPQPESGSLVDWFAARGIPLEVVKRNRITIGKVYMPQLEEEVNAIRFPYYRAGEVVNIKSRDHRKNFRMETGAERILYGLDDCAGADVLIIVEGEIDKLSLEVAGFLNSVSVPDGAPSPKAKDYTSKFSFIEGAEDFLSGFQRIILAVDNDEPGKKLEEELARRLGRERCWMVQWPEGCKDANDVLVKRGRDTLRECIEQVRPYPVQGLFDVADFSPQIVRLYDNGHVSGAKTGWPCLDRFITFAPGQWSLVTGIPGSGKSEFIDALLVNLALAYGWTFAVFSPENYPLELHVQKLAEKFVGKPFFGRSRMDRTELDKAVRWVNERFTFMLPEADELTVDRILNLAKIAVRRKGIRGIVVDPWNEIDHNRPANLSETEYISQSLSKIRRFAREHDIHVWVVAHPAKLRKEKDEAGRMVYPVPTPYDVSGSAHWRNKADNAVTVHREIGSDDSMVQVHVQKVRFKTCGKPGVVELRYDYFTGRYSDPEGRTVRSIGGNDECPY</sequence>
<dbReference type="PANTHER" id="PTHR12873:SF0">
    <property type="entry name" value="TWINKLE MTDNA HELICASE"/>
    <property type="match status" value="1"/>
</dbReference>
<dbReference type="InterPro" id="IPR007694">
    <property type="entry name" value="DNA_helicase_DnaB-like_C"/>
</dbReference>
<dbReference type="RefSeq" id="WP_207162080.1">
    <property type="nucleotide sequence ID" value="NZ_CP071382.1"/>
</dbReference>
<feature type="domain" description="SF4 helicase" evidence="1">
    <location>
        <begin position="308"/>
        <end position="574"/>
    </location>
</feature>
<dbReference type="SUPFAM" id="SSF52540">
    <property type="entry name" value="P-loop containing nucleoside triphosphate hydrolases"/>
    <property type="match status" value="1"/>
</dbReference>
<dbReference type="PROSITE" id="PS51199">
    <property type="entry name" value="SF4_HELICASE"/>
    <property type="match status" value="1"/>
</dbReference>
<dbReference type="Gene3D" id="3.40.1360.10">
    <property type="match status" value="1"/>
</dbReference>
<dbReference type="Pfam" id="PF03796">
    <property type="entry name" value="DnaB_C"/>
    <property type="match status" value="1"/>
</dbReference>
<dbReference type="InterPro" id="IPR034154">
    <property type="entry name" value="TOPRIM_DnaG/twinkle"/>
</dbReference>
<dbReference type="Gene3D" id="3.40.50.300">
    <property type="entry name" value="P-loop containing nucleotide triphosphate hydrolases"/>
    <property type="match status" value="1"/>
</dbReference>
<reference evidence="2 3" key="1">
    <citation type="submission" date="2021-03" db="EMBL/GenBank/DDBJ databases">
        <title>Geobacter metallireducens gen. nov. sp. nov., a microorganism capable of coupling the complete oxidation of organic compounds to the reduction of iron and other metals.</title>
        <authorList>
            <person name="Li Y."/>
        </authorList>
    </citation>
    <scope>NUCLEOTIDE SEQUENCE [LARGE SCALE GENOMIC DNA]</scope>
    <source>
        <strain evidence="2 3">Jerry-YX</strain>
    </source>
</reference>
<proteinExistence type="predicted"/>
<name>A0ABX7PZU5_9BACT</name>
<dbReference type="InterPro" id="IPR027417">
    <property type="entry name" value="P-loop_NTPase"/>
</dbReference>
<dbReference type="Proteomes" id="UP000663651">
    <property type="component" value="Chromosome"/>
</dbReference>
<evidence type="ECO:0000313" key="2">
    <source>
        <dbReference type="EMBL" id="QSV44420.1"/>
    </source>
</evidence>
<evidence type="ECO:0000259" key="1">
    <source>
        <dbReference type="PROSITE" id="PS51199"/>
    </source>
</evidence>
<protein>
    <submittedName>
        <fullName evidence="2">Toprim domain-containing protein</fullName>
    </submittedName>
</protein>
<keyword evidence="3" id="KW-1185">Reference proteome</keyword>
<gene>
    <name evidence="2" type="ORF">JZM60_09545</name>
</gene>
<evidence type="ECO:0000313" key="3">
    <source>
        <dbReference type="Proteomes" id="UP000663651"/>
    </source>
</evidence>
<dbReference type="SUPFAM" id="SSF56731">
    <property type="entry name" value="DNA primase core"/>
    <property type="match status" value="1"/>
</dbReference>
<dbReference type="CDD" id="cd01029">
    <property type="entry name" value="TOPRIM_primases"/>
    <property type="match status" value="1"/>
</dbReference>
<dbReference type="InterPro" id="IPR006171">
    <property type="entry name" value="TOPRIM_dom"/>
</dbReference>
<dbReference type="EMBL" id="CP071382">
    <property type="protein sequence ID" value="QSV44420.1"/>
    <property type="molecule type" value="Genomic_DNA"/>
</dbReference>
<organism evidence="2 3">
    <name type="scientific">Geobacter benzoatilyticus</name>
    <dbReference type="NCBI Taxonomy" id="2815309"/>
    <lineage>
        <taxon>Bacteria</taxon>
        <taxon>Pseudomonadati</taxon>
        <taxon>Thermodesulfobacteriota</taxon>
        <taxon>Desulfuromonadia</taxon>
        <taxon>Geobacterales</taxon>
        <taxon>Geobacteraceae</taxon>
        <taxon>Geobacter</taxon>
    </lineage>
</organism>
<accession>A0ABX7PZU5</accession>
<dbReference type="InterPro" id="IPR027032">
    <property type="entry name" value="Twinkle-like"/>
</dbReference>